<gene>
    <name evidence="1" type="ORF">HICCMSTLAB_LOCUS3427</name>
</gene>
<protein>
    <submittedName>
        <fullName evidence="1">Olfactory receptor 76</fullName>
    </submittedName>
</protein>
<proteinExistence type="predicted"/>
<reference evidence="1" key="1">
    <citation type="submission" date="2021-04" db="EMBL/GenBank/DDBJ databases">
        <authorList>
            <person name="Chebbi M.A.C M."/>
        </authorList>
    </citation>
    <scope>NUCLEOTIDE SEQUENCE</scope>
</reference>
<dbReference type="EMBL" id="CAJNRD030001118">
    <property type="protein sequence ID" value="CAG5081980.1"/>
    <property type="molecule type" value="Genomic_DNA"/>
</dbReference>
<name>A0A8J2MBM0_COTCN</name>
<dbReference type="Proteomes" id="UP000786811">
    <property type="component" value="Unassembled WGS sequence"/>
</dbReference>
<comment type="caution">
    <text evidence="1">The sequence shown here is derived from an EMBL/GenBank/DDBJ whole genome shotgun (WGS) entry which is preliminary data.</text>
</comment>
<dbReference type="OrthoDB" id="6617147at2759"/>
<sequence>MVLTITDMYKSVNNTEKFINNITESLRIVIVYVRMFMLRFNISSLGEIYSQIFKDYNVSDFENSQEIEVFMQFINKGIFLVREFASFMTAEFFINDNNRTIFIIPYKLYFFHEITSLTRYYLTFLCIMPSIWAFGFGNVSVDSTLISLLFYIIGKMTVLMRIDTL</sequence>
<accession>A0A8J2MBM0</accession>
<evidence type="ECO:0000313" key="1">
    <source>
        <dbReference type="EMBL" id="CAG5081980.1"/>
    </source>
</evidence>
<keyword evidence="2" id="KW-1185">Reference proteome</keyword>
<organism evidence="1 2">
    <name type="scientific">Cotesia congregata</name>
    <name type="common">Parasitoid wasp</name>
    <name type="synonym">Apanteles congregatus</name>
    <dbReference type="NCBI Taxonomy" id="51543"/>
    <lineage>
        <taxon>Eukaryota</taxon>
        <taxon>Metazoa</taxon>
        <taxon>Ecdysozoa</taxon>
        <taxon>Arthropoda</taxon>
        <taxon>Hexapoda</taxon>
        <taxon>Insecta</taxon>
        <taxon>Pterygota</taxon>
        <taxon>Neoptera</taxon>
        <taxon>Endopterygota</taxon>
        <taxon>Hymenoptera</taxon>
        <taxon>Apocrita</taxon>
        <taxon>Ichneumonoidea</taxon>
        <taxon>Braconidae</taxon>
        <taxon>Microgastrinae</taxon>
        <taxon>Cotesia</taxon>
    </lineage>
</organism>
<evidence type="ECO:0000313" key="2">
    <source>
        <dbReference type="Proteomes" id="UP000786811"/>
    </source>
</evidence>
<keyword evidence="1" id="KW-0675">Receptor</keyword>
<dbReference type="AlphaFoldDB" id="A0A8J2MBM0"/>